<proteinExistence type="predicted"/>
<reference evidence="2 3" key="1">
    <citation type="submission" date="2021-03" db="EMBL/GenBank/DDBJ databases">
        <title>Muricauda lutimaris sp. nov. and Muricauda ruestringensis sp. nov, two marine members of the Flavobacteriaceae isolated from deep sea sediments of Western Pacific.</title>
        <authorList>
            <person name="Zhao S."/>
            <person name="Liu R."/>
        </authorList>
    </citation>
    <scope>NUCLEOTIDE SEQUENCE [LARGE SCALE GENOMIC DNA]</scope>
    <source>
        <strain evidence="2 3">BC31-1-A7</strain>
    </source>
</reference>
<dbReference type="InterPro" id="IPR050491">
    <property type="entry name" value="AmpC-like"/>
</dbReference>
<dbReference type="PROSITE" id="PS51257">
    <property type="entry name" value="PROKAR_LIPOPROTEIN"/>
    <property type="match status" value="1"/>
</dbReference>
<dbReference type="PANTHER" id="PTHR46825:SF12">
    <property type="entry name" value="PENICILLIN-BINDING PROTEIN 4"/>
    <property type="match status" value="1"/>
</dbReference>
<sequence>MRKIKFSFIVIFFLTLACNSDKKKKIVNSSIAEESLIQSRIENNIYKIDENGKNDSIATTLESRMEALNVPGVSITVFDNNKILWSKGYGKKNKETGKNVNESTLFQAASISKPVASVAAFKLIEKNKFSLNENVNSKLDRWQVPDNQFTKIEKVTPRRIMSHTSGLSTSGFQGYNKKDSIPTLLEIVQGSDMTNSEPVRVVQKPGESELYSGGGMEVLQMLMEDVTGEAFPQLLNTLVLNPTEMKNSSFAYPLPERLDSLTANGYNENGKVVDGGYHIYPEKAAAGLWTNPTDLALFMIALGKSYRGEDSSLLSQESARTMMTRVPNAGGIGIGIDGDGDAFRFRHTGGNAGFVCYAVSFANKGRGAVIMTNSDNGFPLVHEIVRAISREYNWPAMWMRE</sequence>
<dbReference type="EMBL" id="JAFLNL010000017">
    <property type="protein sequence ID" value="MBO0356129.1"/>
    <property type="molecule type" value="Genomic_DNA"/>
</dbReference>
<dbReference type="Pfam" id="PF00144">
    <property type="entry name" value="Beta-lactamase"/>
    <property type="match status" value="1"/>
</dbReference>
<dbReference type="RefSeq" id="WP_207036732.1">
    <property type="nucleotide sequence ID" value="NZ_JAFLNL010000017.1"/>
</dbReference>
<evidence type="ECO:0000313" key="2">
    <source>
        <dbReference type="EMBL" id="MBO0356129.1"/>
    </source>
</evidence>
<comment type="caution">
    <text evidence="2">The sequence shown here is derived from an EMBL/GenBank/DDBJ whole genome shotgun (WGS) entry which is preliminary data.</text>
</comment>
<dbReference type="PANTHER" id="PTHR46825">
    <property type="entry name" value="D-ALANYL-D-ALANINE-CARBOXYPEPTIDASE/ENDOPEPTIDASE AMPH"/>
    <property type="match status" value="1"/>
</dbReference>
<dbReference type="InterPro" id="IPR012338">
    <property type="entry name" value="Beta-lactam/transpept-like"/>
</dbReference>
<evidence type="ECO:0000259" key="1">
    <source>
        <dbReference type="Pfam" id="PF00144"/>
    </source>
</evidence>
<gene>
    <name evidence="2" type="ORF">J0656_19070</name>
</gene>
<accession>A0ABS3G9N2</accession>
<keyword evidence="3" id="KW-1185">Reference proteome</keyword>
<organism evidence="2 3">
    <name type="scientific">Flagellimonas aurea</name>
    <dbReference type="NCBI Taxonomy" id="2915619"/>
    <lineage>
        <taxon>Bacteria</taxon>
        <taxon>Pseudomonadati</taxon>
        <taxon>Bacteroidota</taxon>
        <taxon>Flavobacteriia</taxon>
        <taxon>Flavobacteriales</taxon>
        <taxon>Flavobacteriaceae</taxon>
        <taxon>Flagellimonas</taxon>
    </lineage>
</organism>
<name>A0ABS3G9N2_9FLAO</name>
<dbReference type="Gene3D" id="3.40.710.10">
    <property type="entry name" value="DD-peptidase/beta-lactamase superfamily"/>
    <property type="match status" value="1"/>
</dbReference>
<feature type="domain" description="Beta-lactamase-related" evidence="1">
    <location>
        <begin position="59"/>
        <end position="377"/>
    </location>
</feature>
<protein>
    <submittedName>
        <fullName evidence="2">Beta-lactamase family protein</fullName>
    </submittedName>
</protein>
<dbReference type="Proteomes" id="UP000664044">
    <property type="component" value="Unassembled WGS sequence"/>
</dbReference>
<evidence type="ECO:0000313" key="3">
    <source>
        <dbReference type="Proteomes" id="UP000664044"/>
    </source>
</evidence>
<dbReference type="InterPro" id="IPR001466">
    <property type="entry name" value="Beta-lactam-related"/>
</dbReference>
<dbReference type="SUPFAM" id="SSF56601">
    <property type="entry name" value="beta-lactamase/transpeptidase-like"/>
    <property type="match status" value="1"/>
</dbReference>